<organism evidence="1 2">
    <name type="scientific">Bathymodiolus azoricus thioautotrophic gill symbiont</name>
    <dbReference type="NCBI Taxonomy" id="235205"/>
    <lineage>
        <taxon>Bacteria</taxon>
        <taxon>Pseudomonadati</taxon>
        <taxon>Pseudomonadota</taxon>
        <taxon>Gammaproteobacteria</taxon>
        <taxon>sulfur-oxidizing symbionts</taxon>
    </lineage>
</organism>
<name>A0A1H6LKK6_9GAMM</name>
<proteinExistence type="predicted"/>
<protein>
    <submittedName>
        <fullName evidence="1">Uncharacterized protein</fullName>
    </submittedName>
</protein>
<sequence length="249" mass="25852">MGPVNVKAGDFYDTIGLGAWSKSAGKTDALSLSTKVGPVTLGVYTTDVGGGTAAASGATNVSIAAKVAGAKVKLINDPRAKWTDLSASGTFAGISVAAEHFKRKSVNGHPEEKITLLHVGGKAGAIKWDIAQYKNKDVVNTHSNSKFTLLGSMLIGHRARGRTATAVADVEDFSKILGVSVSTKVAGSKIKAIYTKNTYSAADKVTGAELIFTHAVSGGKLTANLAKFSGSEFDIMNGTNKGIRFDIKF</sequence>
<reference evidence="2" key="1">
    <citation type="submission" date="2016-06" db="EMBL/GenBank/DDBJ databases">
        <authorList>
            <person name="Petersen J."/>
            <person name="Sayavedra L."/>
        </authorList>
    </citation>
    <scope>NUCLEOTIDE SEQUENCE [LARGE SCALE GENOMIC DNA]</scope>
    <source>
        <strain evidence="2">BazSymB</strain>
    </source>
</reference>
<evidence type="ECO:0000313" key="1">
    <source>
        <dbReference type="EMBL" id="SEH86663.1"/>
    </source>
</evidence>
<dbReference type="AlphaFoldDB" id="A0A1H6LKK6"/>
<accession>A0A1H6LKK6</accession>
<dbReference type="EMBL" id="CVUD02000192">
    <property type="protein sequence ID" value="SEH86663.1"/>
    <property type="molecule type" value="Genomic_DNA"/>
</dbReference>
<evidence type="ECO:0000313" key="2">
    <source>
        <dbReference type="Proteomes" id="UP000198559"/>
    </source>
</evidence>
<dbReference type="Proteomes" id="UP000198559">
    <property type="component" value="Unassembled WGS sequence"/>
</dbReference>
<gene>
    <name evidence="1" type="ORF">BAZSYMB_GCONTIG00764_1</name>
</gene>